<accession>L7JRG8</accession>
<dbReference type="VEuPathDB" id="MicrosporidiaDB:THOM_3250"/>
<organism evidence="2 3">
    <name type="scientific">Trachipleistophora hominis</name>
    <name type="common">Microsporidian parasite</name>
    <dbReference type="NCBI Taxonomy" id="72359"/>
    <lineage>
        <taxon>Eukaryota</taxon>
        <taxon>Fungi</taxon>
        <taxon>Fungi incertae sedis</taxon>
        <taxon>Microsporidia</taxon>
        <taxon>Pleistophoridae</taxon>
        <taxon>Trachipleistophora</taxon>
    </lineage>
</organism>
<dbReference type="InParanoid" id="L7JRG8"/>
<evidence type="ECO:0000313" key="2">
    <source>
        <dbReference type="EMBL" id="ELQ73875.1"/>
    </source>
</evidence>
<evidence type="ECO:0000313" key="3">
    <source>
        <dbReference type="Proteomes" id="UP000011185"/>
    </source>
</evidence>
<sequence length="360" mass="43073">MYIICMFILFINVLQCTNIVEQRISTLKTKLCKTVSNFHVDEEQMTYVKNCAQIRIARELLVGYQTECSVLKLNLWNIVNEWKNGVRLYVTEMASEIKSCVTKWKKECIDSVIRIVESSEQDKSIEDVKVTIKNEEIGDEKDVNYIIQEYDVENKETRRKQGDINENSTIQPDTSMYIHRNDKRYFKSWNTGIDRRSRDRDVINMMVAINRLFISDKDIDIAVNTYLERVYKNVYDPTVKLFNSSGLLHSRIINSVSEYIIKYFLTVNDKRTFIDKDITRLYDCINDKLKEYKQNYKKKMDITNVKVTNFIKLSLLELYKRYNIEINDYLERLNTLLEELFLRHKRQHIKKYEEVKLVFH</sequence>
<keyword evidence="1" id="KW-0732">Signal</keyword>
<reference evidence="2 3" key="1">
    <citation type="journal article" date="2012" name="PLoS Pathog.">
        <title>The genome of the obligate intracellular parasite Trachipleistophora hominis: new insights into microsporidian genome dynamics and reductive evolution.</title>
        <authorList>
            <person name="Heinz E."/>
            <person name="Williams T.A."/>
            <person name="Nakjang S."/>
            <person name="Noel C.J."/>
            <person name="Swan D.C."/>
            <person name="Goldberg A.V."/>
            <person name="Harris S.R."/>
            <person name="Weinmaier T."/>
            <person name="Markert S."/>
            <person name="Becher D."/>
            <person name="Bernhardt J."/>
            <person name="Dagan T."/>
            <person name="Hacker C."/>
            <person name="Lucocq J.M."/>
            <person name="Schweder T."/>
            <person name="Rattei T."/>
            <person name="Hall N."/>
            <person name="Hirt R.P."/>
            <person name="Embley T.M."/>
        </authorList>
    </citation>
    <scope>NUCLEOTIDE SEQUENCE [LARGE SCALE GENOMIC DNA]</scope>
</reference>
<dbReference type="AlphaFoldDB" id="L7JRG8"/>
<feature type="chain" id="PRO_5003978746" evidence="1">
    <location>
        <begin position="17"/>
        <end position="360"/>
    </location>
</feature>
<dbReference type="EMBL" id="JH994100">
    <property type="protein sequence ID" value="ELQ73875.1"/>
    <property type="molecule type" value="Genomic_DNA"/>
</dbReference>
<name>L7JRG8_TRAHO</name>
<gene>
    <name evidence="2" type="ORF">THOM_3250</name>
</gene>
<dbReference type="Proteomes" id="UP000011185">
    <property type="component" value="Unassembled WGS sequence"/>
</dbReference>
<evidence type="ECO:0000256" key="1">
    <source>
        <dbReference type="SAM" id="SignalP"/>
    </source>
</evidence>
<proteinExistence type="predicted"/>
<dbReference type="OMA" id="CAQIRIA"/>
<dbReference type="HOGENOM" id="CLU_769842_0_0_1"/>
<dbReference type="OrthoDB" id="10506791at2759"/>
<protein>
    <submittedName>
        <fullName evidence="2">Uncharacterized protein</fullName>
    </submittedName>
</protein>
<keyword evidence="3" id="KW-1185">Reference proteome</keyword>
<feature type="signal peptide" evidence="1">
    <location>
        <begin position="1"/>
        <end position="16"/>
    </location>
</feature>